<dbReference type="AlphaFoldDB" id="A0A2N0NPF6"/>
<dbReference type="EMBL" id="LLXJ01003879">
    <property type="protein sequence ID" value="PKB96458.1"/>
    <property type="molecule type" value="Genomic_DNA"/>
</dbReference>
<evidence type="ECO:0000313" key="1">
    <source>
        <dbReference type="EMBL" id="PKB96458.1"/>
    </source>
</evidence>
<protein>
    <submittedName>
        <fullName evidence="1">Uncharacterized protein</fullName>
    </submittedName>
</protein>
<proteinExistence type="predicted"/>
<name>A0A2N0NPF6_9GLOM</name>
<reference evidence="1 2" key="1">
    <citation type="submission" date="2016-04" db="EMBL/GenBank/DDBJ databases">
        <title>Genome analyses suggest a sexual origin of heterokaryosis in a supposedly ancient asexual fungus.</title>
        <authorList>
            <person name="Ropars J."/>
            <person name="Sedzielewska K."/>
            <person name="Noel J."/>
            <person name="Charron P."/>
            <person name="Farinelli L."/>
            <person name="Marton T."/>
            <person name="Kruger M."/>
            <person name="Pelin A."/>
            <person name="Brachmann A."/>
            <person name="Corradi N."/>
        </authorList>
    </citation>
    <scope>NUCLEOTIDE SEQUENCE [LARGE SCALE GENOMIC DNA]</scope>
    <source>
        <strain evidence="1 2">A5</strain>
    </source>
</reference>
<gene>
    <name evidence="1" type="ORF">RhiirA5_385327</name>
</gene>
<organism evidence="1 2">
    <name type="scientific">Rhizophagus irregularis</name>
    <dbReference type="NCBI Taxonomy" id="588596"/>
    <lineage>
        <taxon>Eukaryota</taxon>
        <taxon>Fungi</taxon>
        <taxon>Fungi incertae sedis</taxon>
        <taxon>Mucoromycota</taxon>
        <taxon>Glomeromycotina</taxon>
        <taxon>Glomeromycetes</taxon>
        <taxon>Glomerales</taxon>
        <taxon>Glomeraceae</taxon>
        <taxon>Rhizophagus</taxon>
    </lineage>
</organism>
<evidence type="ECO:0000313" key="2">
    <source>
        <dbReference type="Proteomes" id="UP000232722"/>
    </source>
</evidence>
<sequence>MHVDLAEQTLSKDVENAMEMIDELKEISAGTRVINCENITFLVTAEMKSVNYGTSNHTEMDLNYLSRYDYRKKSTKNNDIRSNLLDHAKHLSNMSSFIQRIFKGLLMDDLFMGKIEIPTSSFNTEINQQNQRIFLFQGNLWTTTWISHLETCLNNYLCSGIWFQQFQEIIIPHSQSSLMTKRLVAYFLINRVLEETIRGDHCENKSIQEQADPTLIPKTIITLNQVEASKFSYIVSWMLFKLIKRDYLMNSHPKFSVMCILLRSLCTEKVEYVLETKSQTTIIIPGTEFIQFMYRLESLVIELFEKHNELGSNILRYVENSLLTNLHLNQTFIQILKSSNGENNSELENEDCKFIYEKCVLIYMKSRQKTWRSVNNYILEKETANLQESLKVMNHNHPTTALNENKKPTIIKKVNLPTNPIYALEQLRIWAQLEGAEESFAKMFIVLELLWLVRAFGVSTAYKRKQKLVPIVISNLKNKTLFIKEALEKNAIFME</sequence>
<accession>A0A2N0NPF6</accession>
<dbReference type="Proteomes" id="UP000232722">
    <property type="component" value="Unassembled WGS sequence"/>
</dbReference>
<reference evidence="1 2" key="2">
    <citation type="submission" date="2017-09" db="EMBL/GenBank/DDBJ databases">
        <title>Extensive intraspecific genome diversity in a model arbuscular mycorrhizal fungus.</title>
        <authorList>
            <person name="Chen E.C."/>
            <person name="Morin E."/>
            <person name="Beaudet D."/>
            <person name="Noel J."/>
            <person name="Ndikumana S."/>
            <person name="Charron P."/>
            <person name="St-Onge C."/>
            <person name="Giorgi J."/>
            <person name="Grigoriev I.V."/>
            <person name="Roux C."/>
            <person name="Martin F.M."/>
            <person name="Corradi N."/>
        </authorList>
    </citation>
    <scope>NUCLEOTIDE SEQUENCE [LARGE SCALE GENOMIC DNA]</scope>
    <source>
        <strain evidence="1 2">A5</strain>
    </source>
</reference>
<dbReference type="VEuPathDB" id="FungiDB:FUN_007492"/>
<dbReference type="VEuPathDB" id="FungiDB:RhiirFUN_024118"/>
<dbReference type="VEuPathDB" id="FungiDB:RhiirA1_465022"/>
<dbReference type="VEuPathDB" id="FungiDB:FUN_023505"/>
<comment type="caution">
    <text evidence="1">The sequence shown here is derived from an EMBL/GenBank/DDBJ whole genome shotgun (WGS) entry which is preliminary data.</text>
</comment>